<keyword evidence="1" id="KW-1133">Transmembrane helix</keyword>
<accession>A0A517WKB3</accession>
<reference evidence="2 3" key="1">
    <citation type="submission" date="2019-02" db="EMBL/GenBank/DDBJ databases">
        <title>Deep-cultivation of Planctomycetes and their phenomic and genomic characterization uncovers novel biology.</title>
        <authorList>
            <person name="Wiegand S."/>
            <person name="Jogler M."/>
            <person name="Boedeker C."/>
            <person name="Pinto D."/>
            <person name="Vollmers J."/>
            <person name="Rivas-Marin E."/>
            <person name="Kohn T."/>
            <person name="Peeters S.H."/>
            <person name="Heuer A."/>
            <person name="Rast P."/>
            <person name="Oberbeckmann S."/>
            <person name="Bunk B."/>
            <person name="Jeske O."/>
            <person name="Meyerdierks A."/>
            <person name="Storesund J.E."/>
            <person name="Kallscheuer N."/>
            <person name="Luecker S."/>
            <person name="Lage O.M."/>
            <person name="Pohl T."/>
            <person name="Merkel B.J."/>
            <person name="Hornburger P."/>
            <person name="Mueller R.-W."/>
            <person name="Bruemmer F."/>
            <person name="Labrenz M."/>
            <person name="Spormann A.M."/>
            <person name="Op den Camp H."/>
            <person name="Overmann J."/>
            <person name="Amann R."/>
            <person name="Jetten M.S.M."/>
            <person name="Mascher T."/>
            <person name="Medema M.H."/>
            <person name="Devos D.P."/>
            <person name="Kaster A.-K."/>
            <person name="Ovreas L."/>
            <person name="Rohde M."/>
            <person name="Galperin M.Y."/>
            <person name="Jogler C."/>
        </authorList>
    </citation>
    <scope>NUCLEOTIDE SEQUENCE [LARGE SCALE GENOMIC DNA]</scope>
    <source>
        <strain evidence="2 3">V6</strain>
    </source>
</reference>
<evidence type="ECO:0000256" key="1">
    <source>
        <dbReference type="SAM" id="Phobius"/>
    </source>
</evidence>
<gene>
    <name evidence="2" type="ORF">V6x_54390</name>
</gene>
<organism evidence="2 3">
    <name type="scientific">Gimesia chilikensis</name>
    <dbReference type="NCBI Taxonomy" id="2605989"/>
    <lineage>
        <taxon>Bacteria</taxon>
        <taxon>Pseudomonadati</taxon>
        <taxon>Planctomycetota</taxon>
        <taxon>Planctomycetia</taxon>
        <taxon>Planctomycetales</taxon>
        <taxon>Planctomycetaceae</taxon>
        <taxon>Gimesia</taxon>
    </lineage>
</organism>
<evidence type="ECO:0000313" key="3">
    <source>
        <dbReference type="Proteomes" id="UP000320722"/>
    </source>
</evidence>
<keyword evidence="1" id="KW-0812">Transmembrane</keyword>
<keyword evidence="1" id="KW-0472">Membrane</keyword>
<protein>
    <submittedName>
        <fullName evidence="2">Uncharacterized protein</fullName>
    </submittedName>
</protein>
<name>A0A517WKB3_9PLAN</name>
<proteinExistence type="predicted"/>
<dbReference type="EMBL" id="CP036347">
    <property type="protein sequence ID" value="QDU05698.1"/>
    <property type="molecule type" value="Genomic_DNA"/>
</dbReference>
<dbReference type="AlphaFoldDB" id="A0A517WKB3"/>
<feature type="transmembrane region" description="Helical" evidence="1">
    <location>
        <begin position="93"/>
        <end position="114"/>
    </location>
</feature>
<evidence type="ECO:0000313" key="2">
    <source>
        <dbReference type="EMBL" id="QDU05698.1"/>
    </source>
</evidence>
<dbReference type="RefSeq" id="WP_145044212.1">
    <property type="nucleotide sequence ID" value="NZ_CP036347.1"/>
</dbReference>
<dbReference type="Proteomes" id="UP000320722">
    <property type="component" value="Chromosome"/>
</dbReference>
<sequence>MKVKILLRWFDNPPLNGFEPLRSDLGLLHASPTAQYCSRNSFNAGLSFKTKVLSLLFRNGHTELQNHDVLSQNNLSELRQEQRTRSDDPCLRLIILLTVSGHTFLNGIALSFVVSSTLGVV</sequence>